<dbReference type="Gene3D" id="3.60.10.10">
    <property type="entry name" value="Endonuclease/exonuclease/phosphatase"/>
    <property type="match status" value="1"/>
</dbReference>
<gene>
    <name evidence="1" type="ORF">Slati_3498400</name>
</gene>
<organism evidence="1">
    <name type="scientific">Sesamum latifolium</name>
    <dbReference type="NCBI Taxonomy" id="2727402"/>
    <lineage>
        <taxon>Eukaryota</taxon>
        <taxon>Viridiplantae</taxon>
        <taxon>Streptophyta</taxon>
        <taxon>Embryophyta</taxon>
        <taxon>Tracheophyta</taxon>
        <taxon>Spermatophyta</taxon>
        <taxon>Magnoliopsida</taxon>
        <taxon>eudicotyledons</taxon>
        <taxon>Gunneridae</taxon>
        <taxon>Pentapetalae</taxon>
        <taxon>asterids</taxon>
        <taxon>lamiids</taxon>
        <taxon>Lamiales</taxon>
        <taxon>Pedaliaceae</taxon>
        <taxon>Sesamum</taxon>
    </lineage>
</organism>
<reference evidence="1" key="1">
    <citation type="submission" date="2020-06" db="EMBL/GenBank/DDBJ databases">
        <authorList>
            <person name="Li T."/>
            <person name="Hu X."/>
            <person name="Zhang T."/>
            <person name="Song X."/>
            <person name="Zhang H."/>
            <person name="Dai N."/>
            <person name="Sheng W."/>
            <person name="Hou X."/>
            <person name="Wei L."/>
        </authorList>
    </citation>
    <scope>NUCLEOTIDE SEQUENCE</scope>
    <source>
        <strain evidence="1">KEN1</strain>
        <tissue evidence="1">Leaf</tissue>
    </source>
</reference>
<dbReference type="AlphaFoldDB" id="A0AAW2UH32"/>
<proteinExistence type="predicted"/>
<comment type="caution">
    <text evidence="1">The sequence shown here is derived from an EMBL/GenBank/DDBJ whole genome shotgun (WGS) entry which is preliminary data.</text>
</comment>
<evidence type="ECO:0000313" key="1">
    <source>
        <dbReference type="EMBL" id="KAL0416665.1"/>
    </source>
</evidence>
<reference evidence="1" key="2">
    <citation type="journal article" date="2024" name="Plant">
        <title>Genomic evolution and insights into agronomic trait innovations of Sesamum species.</title>
        <authorList>
            <person name="Miao H."/>
            <person name="Wang L."/>
            <person name="Qu L."/>
            <person name="Liu H."/>
            <person name="Sun Y."/>
            <person name="Le M."/>
            <person name="Wang Q."/>
            <person name="Wei S."/>
            <person name="Zheng Y."/>
            <person name="Lin W."/>
            <person name="Duan Y."/>
            <person name="Cao H."/>
            <person name="Xiong S."/>
            <person name="Wang X."/>
            <person name="Wei L."/>
            <person name="Li C."/>
            <person name="Ma Q."/>
            <person name="Ju M."/>
            <person name="Zhao R."/>
            <person name="Li G."/>
            <person name="Mu C."/>
            <person name="Tian Q."/>
            <person name="Mei H."/>
            <person name="Zhang T."/>
            <person name="Gao T."/>
            <person name="Zhang H."/>
        </authorList>
    </citation>
    <scope>NUCLEOTIDE SEQUENCE</scope>
    <source>
        <strain evidence="1">KEN1</strain>
    </source>
</reference>
<dbReference type="PANTHER" id="PTHR35218:SF9">
    <property type="entry name" value="ENDONUCLEASE_EXONUCLEASE_PHOSPHATASE DOMAIN-CONTAINING PROTEIN"/>
    <property type="match status" value="1"/>
</dbReference>
<name>A0AAW2UH32_9LAMI</name>
<sequence length="315" mass="36191">MGPPWTVHTLKELVRVHRPSLDFISKTKCKARRCDGIKEAVNYFGLGVDSVGKGRGLLLLWRIDIDVWLQSFSNHHIDVKVKSEECPEHWCFNGLYGYAEVINPKEGWKLLRGLSQVSIRPWLCAGDFNEVLDQQEKQGTLLRAQWQIRDFRNCLQDCGLQDLGNQQRGSCFQWPRCLIKKLQGSDHAAVWVVLDGVMQSNSPRRTKRFHFEAAWCSAPECADVIQHTWSSVMVANSQASVLERIRATHVSLLRWNFGGFGNIRGKVRALEKRICDLRALSPSHDCKEEINRSRTSLEDWLGKEEILWKQMAKAH</sequence>
<protein>
    <recommendedName>
        <fullName evidence="2">Endonuclease/exonuclease/phosphatase domain-containing protein</fullName>
    </recommendedName>
</protein>
<dbReference type="PANTHER" id="PTHR35218">
    <property type="entry name" value="RNASE H DOMAIN-CONTAINING PROTEIN"/>
    <property type="match status" value="1"/>
</dbReference>
<dbReference type="InterPro" id="IPR036691">
    <property type="entry name" value="Endo/exonu/phosph_ase_sf"/>
</dbReference>
<dbReference type="EMBL" id="JACGWN010000012">
    <property type="protein sequence ID" value="KAL0416665.1"/>
    <property type="molecule type" value="Genomic_DNA"/>
</dbReference>
<evidence type="ECO:0008006" key="2">
    <source>
        <dbReference type="Google" id="ProtNLM"/>
    </source>
</evidence>
<accession>A0AAW2UH32</accession>
<dbReference type="SUPFAM" id="SSF56219">
    <property type="entry name" value="DNase I-like"/>
    <property type="match status" value="1"/>
</dbReference>